<evidence type="ECO:0000313" key="3">
    <source>
        <dbReference type="EMBL" id="BBO88167.1"/>
    </source>
</evidence>
<feature type="chain" id="PRO_5038308081" description="Type IV conjugative transfer system protein TraV" evidence="1">
    <location>
        <begin position="21"/>
        <end position="158"/>
    </location>
</feature>
<proteinExistence type="predicted"/>
<evidence type="ECO:0000256" key="1">
    <source>
        <dbReference type="SAM" id="SignalP"/>
    </source>
</evidence>
<reference evidence="3 4" key="1">
    <citation type="submission" date="2019-11" db="EMBL/GenBank/DDBJ databases">
        <title>Comparative genomics of hydrocarbon-degrading Desulfosarcina strains.</title>
        <authorList>
            <person name="Watanabe M."/>
            <person name="Kojima H."/>
            <person name="Fukui M."/>
        </authorList>
    </citation>
    <scope>NUCLEOTIDE SEQUENCE [LARGE SCALE GENOMIC DNA]</scope>
    <source>
        <strain evidence="3">OXyS1</strain>
        <strain evidence="4">oXyS1</strain>
    </source>
</reference>
<feature type="signal peptide" evidence="1">
    <location>
        <begin position="1"/>
        <end position="20"/>
    </location>
</feature>
<evidence type="ECO:0000313" key="4">
    <source>
        <dbReference type="Proteomes" id="UP000422108"/>
    </source>
</evidence>
<dbReference type="PROSITE" id="PS51257">
    <property type="entry name" value="PROKAR_LIPOPROTEIN"/>
    <property type="match status" value="1"/>
</dbReference>
<accession>A0A5K8A6M5</accession>
<evidence type="ECO:0008006" key="5">
    <source>
        <dbReference type="Google" id="ProtNLM"/>
    </source>
</evidence>
<dbReference type="Pfam" id="PF09676">
    <property type="entry name" value="TraV"/>
    <property type="match status" value="1"/>
</dbReference>
<gene>
    <name evidence="2" type="ORF">DSCOOX_06700</name>
    <name evidence="3" type="ORF">DSCOOX_13470</name>
</gene>
<dbReference type="Proteomes" id="UP000422108">
    <property type="component" value="Chromosome"/>
</dbReference>
<evidence type="ECO:0000313" key="2">
    <source>
        <dbReference type="EMBL" id="BBO87490.1"/>
    </source>
</evidence>
<keyword evidence="1" id="KW-0732">Signal</keyword>
<dbReference type="EMBL" id="AP021879">
    <property type="protein sequence ID" value="BBO88167.1"/>
    <property type="molecule type" value="Genomic_DNA"/>
</dbReference>
<keyword evidence="4" id="KW-1185">Reference proteome</keyword>
<sequence length="158" mass="17642">MLPKMTMPLCILLLGCLLCACQSVFNPYDDAFQCPDVDEGTCTGIPDAYRRSLDENPPADLPCDDCTAAVENDMPDESGQATPADARRIYLQKRFEKLRALIADDHPPIVVPPEVVRVLVLSYTGNENEMFGFRYIYFFATEPAWLLSTTIEENPGDD</sequence>
<organism evidence="3 4">
    <name type="scientific">Desulfosarcina ovata subsp. ovata</name>
    <dbReference type="NCBI Taxonomy" id="2752305"/>
    <lineage>
        <taxon>Bacteria</taxon>
        <taxon>Pseudomonadati</taxon>
        <taxon>Thermodesulfobacteriota</taxon>
        <taxon>Desulfobacteria</taxon>
        <taxon>Desulfobacterales</taxon>
        <taxon>Desulfosarcinaceae</taxon>
        <taxon>Desulfosarcina</taxon>
    </lineage>
</organism>
<protein>
    <recommendedName>
        <fullName evidence="5">Type IV conjugative transfer system protein TraV</fullName>
    </recommendedName>
</protein>
<dbReference type="EMBL" id="AP021879">
    <property type="protein sequence ID" value="BBO87490.1"/>
    <property type="molecule type" value="Genomic_DNA"/>
</dbReference>
<dbReference type="InterPro" id="IPR014118">
    <property type="entry name" value="T4SS_TraV"/>
</dbReference>
<dbReference type="AlphaFoldDB" id="A0A5K8A6M5"/>
<name>A0A5K8A6M5_9BACT</name>